<keyword evidence="2" id="KW-1185">Reference proteome</keyword>
<gene>
    <name evidence="1" type="ORF">PO878_04270</name>
</gene>
<dbReference type="EMBL" id="CP116942">
    <property type="protein sequence ID" value="WCO67938.1"/>
    <property type="molecule type" value="Genomic_DNA"/>
</dbReference>
<organism evidence="1 2">
    <name type="scientific">Iamia majanohamensis</name>
    <dbReference type="NCBI Taxonomy" id="467976"/>
    <lineage>
        <taxon>Bacteria</taxon>
        <taxon>Bacillati</taxon>
        <taxon>Actinomycetota</taxon>
        <taxon>Acidimicrobiia</taxon>
        <taxon>Acidimicrobiales</taxon>
        <taxon>Iamiaceae</taxon>
        <taxon>Iamia</taxon>
    </lineage>
</organism>
<dbReference type="AlphaFoldDB" id="A0AAE9YB88"/>
<dbReference type="KEGG" id="ima:PO878_04270"/>
<reference evidence="1" key="1">
    <citation type="submission" date="2023-01" db="EMBL/GenBank/DDBJ databases">
        <title>The diversity of Class Acidimicrobiia in South China Sea sediment environments and the proposal of Iamia marina sp. nov., a novel species of the genus Iamia.</title>
        <authorList>
            <person name="He Y."/>
            <person name="Tian X."/>
        </authorList>
    </citation>
    <scope>NUCLEOTIDE SEQUENCE</scope>
    <source>
        <strain evidence="1">DSM 19957</strain>
    </source>
</reference>
<sequence>MPDVGVNSISVLGRELLLVDVGGGAETHLAATDDQATARAALAEGRTHSASSAVAAGYDEGALLARRWAPSTLCGRAWWEMAAGDVGTFRRWQEVALAPTCRSCLRVIDAWFPAAESPGGVELLASVVADTVEAFGSAHIIGVPAQHLESVRRSARKHLRQRGFRSQTYVVSAVVHVTSDDAYQAIDPALSEGWIAEALARIDAGDPTLADRPVVTGHDVDWHTWVIDG</sequence>
<protein>
    <submittedName>
        <fullName evidence="1">Uncharacterized protein</fullName>
    </submittedName>
</protein>
<dbReference type="RefSeq" id="WP_272737455.1">
    <property type="nucleotide sequence ID" value="NZ_CP116942.1"/>
</dbReference>
<accession>A0AAE9YB88</accession>
<dbReference type="Proteomes" id="UP001216390">
    <property type="component" value="Chromosome"/>
</dbReference>
<name>A0AAE9YB88_9ACTN</name>
<evidence type="ECO:0000313" key="1">
    <source>
        <dbReference type="EMBL" id="WCO67938.1"/>
    </source>
</evidence>
<evidence type="ECO:0000313" key="2">
    <source>
        <dbReference type="Proteomes" id="UP001216390"/>
    </source>
</evidence>
<proteinExistence type="predicted"/>